<evidence type="ECO:0000256" key="1">
    <source>
        <dbReference type="ARBA" id="ARBA00004123"/>
    </source>
</evidence>
<comment type="subcellular location">
    <subcellularLocation>
        <location evidence="1">Nucleus</location>
    </subcellularLocation>
</comment>
<reference evidence="7 8" key="1">
    <citation type="journal article" date="2016" name="Mol. Biol. Evol.">
        <title>Comparative Genomics of Early-Diverging Mushroom-Forming Fungi Provides Insights into the Origins of Lignocellulose Decay Capabilities.</title>
        <authorList>
            <person name="Nagy L.G."/>
            <person name="Riley R."/>
            <person name="Tritt A."/>
            <person name="Adam C."/>
            <person name="Daum C."/>
            <person name="Floudas D."/>
            <person name="Sun H."/>
            <person name="Yadav J.S."/>
            <person name="Pangilinan J."/>
            <person name="Larsson K.H."/>
            <person name="Matsuura K."/>
            <person name="Barry K."/>
            <person name="Labutti K."/>
            <person name="Kuo R."/>
            <person name="Ohm R.A."/>
            <person name="Bhattacharya S.S."/>
            <person name="Shirouzu T."/>
            <person name="Yoshinaga Y."/>
            <person name="Martin F.M."/>
            <person name="Grigoriev I.V."/>
            <person name="Hibbett D.S."/>
        </authorList>
    </citation>
    <scope>NUCLEOTIDE SEQUENCE [LARGE SCALE GENOMIC DNA]</scope>
    <source>
        <strain evidence="7 8">HHB12029</strain>
    </source>
</reference>
<dbReference type="GO" id="GO:0000228">
    <property type="term" value="C:nuclear chromosome"/>
    <property type="evidence" value="ECO:0007669"/>
    <property type="project" value="InterPro"/>
</dbReference>
<dbReference type="InterPro" id="IPR006939">
    <property type="entry name" value="SNF5"/>
</dbReference>
<dbReference type="Proteomes" id="UP000077266">
    <property type="component" value="Unassembled WGS sequence"/>
</dbReference>
<keyword evidence="5" id="KW-0539">Nucleus</keyword>
<evidence type="ECO:0000256" key="4">
    <source>
        <dbReference type="ARBA" id="ARBA00023163"/>
    </source>
</evidence>
<evidence type="ECO:0000313" key="8">
    <source>
        <dbReference type="Proteomes" id="UP000077266"/>
    </source>
</evidence>
<protein>
    <submittedName>
        <fullName evidence="7">SNF5-domain-containing protein</fullName>
    </submittedName>
</protein>
<feature type="region of interest" description="Disordered" evidence="6">
    <location>
        <begin position="47"/>
        <end position="97"/>
    </location>
</feature>
<feature type="region of interest" description="Disordered" evidence="6">
    <location>
        <begin position="147"/>
        <end position="200"/>
    </location>
</feature>
<name>A0A165HPL5_EXIGL</name>
<accession>A0A165HPL5</accession>
<dbReference type="Pfam" id="PF04855">
    <property type="entry name" value="SNF5"/>
    <property type="match status" value="1"/>
</dbReference>
<evidence type="ECO:0000256" key="6">
    <source>
        <dbReference type="SAM" id="MobiDB-lite"/>
    </source>
</evidence>
<evidence type="ECO:0000256" key="3">
    <source>
        <dbReference type="ARBA" id="ARBA00023015"/>
    </source>
</evidence>
<keyword evidence="4" id="KW-0804">Transcription</keyword>
<comment type="similarity">
    <text evidence="2">Belongs to the SNF5 family.</text>
</comment>
<dbReference type="OrthoDB" id="10258327at2759"/>
<keyword evidence="8" id="KW-1185">Reference proteome</keyword>
<dbReference type="GO" id="GO:0006338">
    <property type="term" value="P:chromatin remodeling"/>
    <property type="evidence" value="ECO:0007669"/>
    <property type="project" value="InterPro"/>
</dbReference>
<dbReference type="PANTHER" id="PTHR10019">
    <property type="entry name" value="SNF5"/>
    <property type="match status" value="1"/>
</dbReference>
<dbReference type="AlphaFoldDB" id="A0A165HPL5"/>
<sequence>MASNPVGAMSDAQLKQHISMLTQARGVGTPTGSPATYQSTFALPFQPANATWAPTPTRPAGRGRGRGGKPQTPAQVSSPYPSLPVPPPPPRPPIPTQLQALHTSYASRMRTGASLLVQPVIGPQTGATAFPGVTGGGRSRRVVNYAEAGSGDDFDGGEGSSSDESDQEQPVRRRPGRPRKDEQQAAATPAAPPPPAKAELDQSYLGQVPPAKFITSTFAKPTKHEYYPQEDVDREARKPAVLVPIRVELDTETLRVRDAFTWNLNEELITPQQFARAFCADLDIPPQPHVEQVAGAIRAQLDEHAPIAAMDLRGALITAEGTIDYYAEGPGEDVPDCRVILSIDVQIDSRHLVDHIEWDLLSPLSPEEFAKSLCADIGLHGEAVPLVAHAVHEELLKHKRDALEWGLLDDAAGAYVRNMGLGGSGWGKQGGAPRRLKSVWREWNEIEEYGFCPRLEILSQEEVERREIERERASRRLRRETSRFQNTGLGRRRR</sequence>
<evidence type="ECO:0000256" key="2">
    <source>
        <dbReference type="ARBA" id="ARBA00010239"/>
    </source>
</evidence>
<feature type="compositionally biased region" description="Low complexity" evidence="6">
    <location>
        <begin position="69"/>
        <end position="80"/>
    </location>
</feature>
<keyword evidence="3" id="KW-0805">Transcription regulation</keyword>
<organism evidence="7 8">
    <name type="scientific">Exidia glandulosa HHB12029</name>
    <dbReference type="NCBI Taxonomy" id="1314781"/>
    <lineage>
        <taxon>Eukaryota</taxon>
        <taxon>Fungi</taxon>
        <taxon>Dikarya</taxon>
        <taxon>Basidiomycota</taxon>
        <taxon>Agaricomycotina</taxon>
        <taxon>Agaricomycetes</taxon>
        <taxon>Auriculariales</taxon>
        <taxon>Exidiaceae</taxon>
        <taxon>Exidia</taxon>
    </lineage>
</organism>
<feature type="compositionally biased region" description="Pro residues" evidence="6">
    <location>
        <begin position="81"/>
        <end position="95"/>
    </location>
</feature>
<dbReference type="FunCoup" id="A0A165HPL5">
    <property type="interactions" value="597"/>
</dbReference>
<proteinExistence type="inferred from homology"/>
<dbReference type="STRING" id="1314781.A0A165HPL5"/>
<evidence type="ECO:0000313" key="7">
    <source>
        <dbReference type="EMBL" id="KZV92276.1"/>
    </source>
</evidence>
<gene>
    <name evidence="7" type="ORF">EXIGLDRAFT_675280</name>
</gene>
<dbReference type="EMBL" id="KV426011">
    <property type="protein sequence ID" value="KZV92276.1"/>
    <property type="molecule type" value="Genomic_DNA"/>
</dbReference>
<evidence type="ECO:0000256" key="5">
    <source>
        <dbReference type="ARBA" id="ARBA00023242"/>
    </source>
</evidence>
<feature type="compositionally biased region" description="Acidic residues" evidence="6">
    <location>
        <begin position="150"/>
        <end position="167"/>
    </location>
</feature>
<dbReference type="InParanoid" id="A0A165HPL5"/>